<sequence length="184" mass="21032">MNLNPTLFLLTVILLLVSCSTPRFVTNDEEYPKIGLDLVADAIVIEDRRENVSISDDLELPFISHRGQYDIVVPPLKSDHEEIIKQTILDNLDSESTLQAFLTVQVLNARKEFSATYWSERETSMVELKIVAKVGEKEIVVLESGEYIKKSIDATYKRSERIFKNALKEVTYKALKKLEHKICS</sequence>
<evidence type="ECO:0000313" key="1">
    <source>
        <dbReference type="EMBL" id="KAB7530694.1"/>
    </source>
</evidence>
<comment type="caution">
    <text evidence="1">The sequence shown here is derived from an EMBL/GenBank/DDBJ whole genome shotgun (WGS) entry which is preliminary data.</text>
</comment>
<dbReference type="Proteomes" id="UP000429785">
    <property type="component" value="Unassembled WGS sequence"/>
</dbReference>
<proteinExistence type="predicted"/>
<organism evidence="1 2">
    <name type="scientific">Flagellimonas olearia</name>
    <dbReference type="NCBI Taxonomy" id="552546"/>
    <lineage>
        <taxon>Bacteria</taxon>
        <taxon>Pseudomonadati</taxon>
        <taxon>Bacteroidota</taxon>
        <taxon>Flavobacteriia</taxon>
        <taxon>Flavobacteriales</taxon>
        <taxon>Flavobacteriaceae</taxon>
        <taxon>Flagellimonas</taxon>
    </lineage>
</organism>
<dbReference type="AlphaFoldDB" id="A0A6I1EAC2"/>
<name>A0A6I1EAC2_9FLAO</name>
<reference evidence="1 2" key="1">
    <citation type="submission" date="2019-10" db="EMBL/GenBank/DDBJ databases">
        <title>Muricauda olearia CL-SS4 JCM15563 genome.</title>
        <authorList>
            <person name="Liu L."/>
        </authorList>
    </citation>
    <scope>NUCLEOTIDE SEQUENCE [LARGE SCALE GENOMIC DNA]</scope>
    <source>
        <strain evidence="1 2">CL-SS4</strain>
    </source>
</reference>
<dbReference type="RefSeq" id="WP_152130576.1">
    <property type="nucleotide sequence ID" value="NZ_WELG01000001.1"/>
</dbReference>
<evidence type="ECO:0000313" key="2">
    <source>
        <dbReference type="Proteomes" id="UP000429785"/>
    </source>
</evidence>
<protein>
    <submittedName>
        <fullName evidence="1">Uncharacterized protein</fullName>
    </submittedName>
</protein>
<gene>
    <name evidence="1" type="ORF">F8C76_04120</name>
</gene>
<accession>A0A6I1EAC2</accession>
<dbReference type="OrthoDB" id="9951623at2"/>
<dbReference type="EMBL" id="WELG01000001">
    <property type="protein sequence ID" value="KAB7530694.1"/>
    <property type="molecule type" value="Genomic_DNA"/>
</dbReference>